<dbReference type="InParanoid" id="J9DN62"/>
<sequence length="239" mass="27914">MLVFLLFYNFCQFINVTYDGRNLPTQNPETDIFSRIGNTSEDYKPEFSDSESLQVEGFFEKIEEEIGLHKRLFENIHVRLQVIKELKNGFYELLKNINKDLQQATKVCQIRNSESKKLLEFAEEQEIRSFELQQLKKKLLIDSKQKSTEVVLDISKISYKKTLKFKQALKAAQLAAVIEEEANEYAHNLEIQNEKFANEIYLCVEILNNHVDKLLNVAEDLLDQEKNIVQNRLMNGISS</sequence>
<keyword evidence="1" id="KW-0175">Coiled coil</keyword>
<proteinExistence type="predicted"/>
<dbReference type="Proteomes" id="UP000003163">
    <property type="component" value="Unassembled WGS sequence"/>
</dbReference>
<reference evidence="3" key="2">
    <citation type="submission" date="2015-07" db="EMBL/GenBank/DDBJ databases">
        <title>Contrasting host-pathogen interactions and genome evolution in two generalist and specialist microsporidian pathogens of mosquitoes.</title>
        <authorList>
            <consortium name="The Broad Institute Genomics Platform"/>
            <consortium name="The Broad Institute Genome Sequencing Center for Infectious Disease"/>
            <person name="Cuomo C.A."/>
            <person name="Sanscrainte N.D."/>
            <person name="Goldberg J.M."/>
            <person name="Heiman D."/>
            <person name="Young S."/>
            <person name="Zeng Q."/>
            <person name="Becnel J.J."/>
            <person name="Birren B.W."/>
        </authorList>
    </citation>
    <scope>NUCLEOTIDE SEQUENCE [LARGE SCALE GENOMIC DNA]</scope>
    <source>
        <strain evidence="3">USNM 41457</strain>
    </source>
</reference>
<name>J9DN62_EDHAE</name>
<evidence type="ECO:0000256" key="1">
    <source>
        <dbReference type="SAM" id="Coils"/>
    </source>
</evidence>
<dbReference type="AlphaFoldDB" id="J9DN62"/>
<keyword evidence="3" id="KW-1185">Reference proteome</keyword>
<comment type="caution">
    <text evidence="2">The sequence shown here is derived from an EMBL/GenBank/DDBJ whole genome shotgun (WGS) entry which is preliminary data.</text>
</comment>
<reference evidence="2 3" key="1">
    <citation type="submission" date="2011-08" db="EMBL/GenBank/DDBJ databases">
        <authorList>
            <person name="Liu Z.J."/>
            <person name="Shi F.L."/>
            <person name="Lu J.Q."/>
            <person name="Li M."/>
            <person name="Wang Z.L."/>
        </authorList>
    </citation>
    <scope>NUCLEOTIDE SEQUENCE [LARGE SCALE GENOMIC DNA]</scope>
    <source>
        <strain evidence="2 3">USNM 41457</strain>
    </source>
</reference>
<feature type="coiled-coil region" evidence="1">
    <location>
        <begin position="175"/>
        <end position="224"/>
    </location>
</feature>
<evidence type="ECO:0000313" key="3">
    <source>
        <dbReference type="Proteomes" id="UP000003163"/>
    </source>
</evidence>
<protein>
    <submittedName>
        <fullName evidence="2">Uncharacterized protein</fullName>
    </submittedName>
</protein>
<dbReference type="VEuPathDB" id="MicrosporidiaDB:EDEG_02791"/>
<accession>J9DN62</accession>
<dbReference type="HOGENOM" id="CLU_1161113_0_0_1"/>
<dbReference type="EMBL" id="AFBI03000055">
    <property type="protein sequence ID" value="EJW02817.1"/>
    <property type="molecule type" value="Genomic_DNA"/>
</dbReference>
<gene>
    <name evidence="2" type="ORF">EDEG_02791</name>
</gene>
<evidence type="ECO:0000313" key="2">
    <source>
        <dbReference type="EMBL" id="EJW02817.1"/>
    </source>
</evidence>
<organism evidence="2 3">
    <name type="scientific">Edhazardia aedis (strain USNM 41457)</name>
    <name type="common">Microsporidian parasite</name>
    <dbReference type="NCBI Taxonomy" id="1003232"/>
    <lineage>
        <taxon>Eukaryota</taxon>
        <taxon>Fungi</taxon>
        <taxon>Fungi incertae sedis</taxon>
        <taxon>Microsporidia</taxon>
        <taxon>Edhazardia</taxon>
    </lineage>
</organism>